<dbReference type="Gene3D" id="3.10.50.40">
    <property type="match status" value="1"/>
</dbReference>
<keyword evidence="5 6" id="KW-0413">Isomerase</keyword>
<dbReference type="AlphaFoldDB" id="A0A844FZX6"/>
<evidence type="ECO:0000259" key="8">
    <source>
        <dbReference type="PROSITE" id="PS50059"/>
    </source>
</evidence>
<comment type="caution">
    <text evidence="9">The sequence shown here is derived from an EMBL/GenBank/DDBJ whole genome shotgun (WGS) entry which is preliminary data.</text>
</comment>
<dbReference type="InterPro" id="IPR046357">
    <property type="entry name" value="PPIase_dom_sf"/>
</dbReference>
<dbReference type="SUPFAM" id="SSF54534">
    <property type="entry name" value="FKBP-like"/>
    <property type="match status" value="1"/>
</dbReference>
<gene>
    <name evidence="9" type="ORF">FYJ85_02170</name>
</gene>
<dbReference type="GO" id="GO:0003755">
    <property type="term" value="F:peptidyl-prolyl cis-trans isomerase activity"/>
    <property type="evidence" value="ECO:0007669"/>
    <property type="project" value="UniProtKB-UniRule"/>
</dbReference>
<dbReference type="Proteomes" id="UP000435649">
    <property type="component" value="Unassembled WGS sequence"/>
</dbReference>
<dbReference type="InterPro" id="IPR036944">
    <property type="entry name" value="PPIase_FKBP_N_sf"/>
</dbReference>
<accession>A0A844FZX6</accession>
<dbReference type="PANTHER" id="PTHR43811:SF19">
    <property type="entry name" value="39 KDA FK506-BINDING NUCLEAR PROTEIN"/>
    <property type="match status" value="1"/>
</dbReference>
<protein>
    <recommendedName>
        <fullName evidence="7">Peptidyl-prolyl cis-trans isomerase</fullName>
        <ecNumber evidence="7">5.2.1.8</ecNumber>
    </recommendedName>
</protein>
<dbReference type="EC" id="5.2.1.8" evidence="7"/>
<dbReference type="InterPro" id="IPR000774">
    <property type="entry name" value="PPIase_FKBP_N"/>
</dbReference>
<evidence type="ECO:0000313" key="9">
    <source>
        <dbReference type="EMBL" id="MST95849.1"/>
    </source>
</evidence>
<organism evidence="9 10">
    <name type="scientific">Victivallis lenta</name>
    <dbReference type="NCBI Taxonomy" id="2606640"/>
    <lineage>
        <taxon>Bacteria</taxon>
        <taxon>Pseudomonadati</taxon>
        <taxon>Lentisphaerota</taxon>
        <taxon>Lentisphaeria</taxon>
        <taxon>Victivallales</taxon>
        <taxon>Victivallaceae</taxon>
        <taxon>Victivallis</taxon>
    </lineage>
</organism>
<dbReference type="Gene3D" id="1.10.287.460">
    <property type="entry name" value="Peptidyl-prolyl cis-trans isomerase, FKBP-type, N-terminal domain"/>
    <property type="match status" value="1"/>
</dbReference>
<name>A0A844FZX6_9BACT</name>
<dbReference type="GO" id="GO:0006457">
    <property type="term" value="P:protein folding"/>
    <property type="evidence" value="ECO:0007669"/>
    <property type="project" value="InterPro"/>
</dbReference>
<comment type="similarity">
    <text evidence="2 7">Belongs to the FKBP-type PPIase family.</text>
</comment>
<evidence type="ECO:0000256" key="7">
    <source>
        <dbReference type="RuleBase" id="RU003915"/>
    </source>
</evidence>
<dbReference type="InterPro" id="IPR001179">
    <property type="entry name" value="PPIase_FKBP_dom"/>
</dbReference>
<keyword evidence="10" id="KW-1185">Reference proteome</keyword>
<keyword evidence="4 6" id="KW-0697">Rotamase</keyword>
<dbReference type="Pfam" id="PF01346">
    <property type="entry name" value="FKBP_N"/>
    <property type="match status" value="1"/>
</dbReference>
<evidence type="ECO:0000256" key="3">
    <source>
        <dbReference type="ARBA" id="ARBA00022729"/>
    </source>
</evidence>
<feature type="domain" description="PPIase FKBP-type" evidence="8">
    <location>
        <begin position="121"/>
        <end position="207"/>
    </location>
</feature>
<evidence type="ECO:0000256" key="4">
    <source>
        <dbReference type="ARBA" id="ARBA00023110"/>
    </source>
</evidence>
<reference evidence="9 10" key="1">
    <citation type="submission" date="2019-08" db="EMBL/GenBank/DDBJ databases">
        <title>In-depth cultivation of the pig gut microbiome towards novel bacterial diversity and tailored functional studies.</title>
        <authorList>
            <person name="Wylensek D."/>
            <person name="Hitch T.C.A."/>
            <person name="Clavel T."/>
        </authorList>
    </citation>
    <scope>NUCLEOTIDE SEQUENCE [LARGE SCALE GENOMIC DNA]</scope>
    <source>
        <strain evidence="9 10">BBE-744-WT-12</strain>
    </source>
</reference>
<evidence type="ECO:0000256" key="1">
    <source>
        <dbReference type="ARBA" id="ARBA00000971"/>
    </source>
</evidence>
<keyword evidence="3" id="KW-0732">Signal</keyword>
<dbReference type="EMBL" id="VUNS01000002">
    <property type="protein sequence ID" value="MST95849.1"/>
    <property type="molecule type" value="Genomic_DNA"/>
</dbReference>
<comment type="catalytic activity">
    <reaction evidence="1 6 7">
        <text>[protein]-peptidylproline (omega=180) = [protein]-peptidylproline (omega=0)</text>
        <dbReference type="Rhea" id="RHEA:16237"/>
        <dbReference type="Rhea" id="RHEA-COMP:10747"/>
        <dbReference type="Rhea" id="RHEA-COMP:10748"/>
        <dbReference type="ChEBI" id="CHEBI:83833"/>
        <dbReference type="ChEBI" id="CHEBI:83834"/>
        <dbReference type="EC" id="5.2.1.8"/>
    </reaction>
</comment>
<evidence type="ECO:0000256" key="6">
    <source>
        <dbReference type="PROSITE-ProRule" id="PRU00277"/>
    </source>
</evidence>
<evidence type="ECO:0000256" key="2">
    <source>
        <dbReference type="ARBA" id="ARBA00006577"/>
    </source>
</evidence>
<evidence type="ECO:0000256" key="5">
    <source>
        <dbReference type="ARBA" id="ARBA00023235"/>
    </source>
</evidence>
<dbReference type="PANTHER" id="PTHR43811">
    <property type="entry name" value="FKBP-TYPE PEPTIDYL-PROLYL CIS-TRANS ISOMERASE FKPA"/>
    <property type="match status" value="1"/>
</dbReference>
<dbReference type="FunFam" id="3.10.50.40:FF:000045">
    <property type="entry name" value="Peptidyl-prolyl cis-trans isomerase"/>
    <property type="match status" value="1"/>
</dbReference>
<dbReference type="PROSITE" id="PS50059">
    <property type="entry name" value="FKBP_PPIASE"/>
    <property type="match status" value="1"/>
</dbReference>
<dbReference type="Pfam" id="PF00254">
    <property type="entry name" value="FKBP_C"/>
    <property type="match status" value="1"/>
</dbReference>
<dbReference type="RefSeq" id="WP_106055029.1">
    <property type="nucleotide sequence ID" value="NZ_CALXOB010000031.1"/>
</dbReference>
<sequence length="208" mass="22499">MSDQFKNEIDRMSYAMGMNMGEYLTRTPLEINLDAAREGIADFISKAPKLSQEEYVAMMQLLQQKMQEAGRRQMEQLAAANATAEKNFMAENAGKAGVTVTPSGLQYEVIKAGSGPKPSASDTVRVHYVGTLLDGTKFDSSIDRGEPAEFGVNQVIAGWTEALQLMPVGSKYKLYIPAAIAYGAQGAGQAIPPNAALIFEVELLDIVK</sequence>
<evidence type="ECO:0000313" key="10">
    <source>
        <dbReference type="Proteomes" id="UP000435649"/>
    </source>
</evidence>
<proteinExistence type="inferred from homology"/>